<evidence type="ECO:0000313" key="15">
    <source>
        <dbReference type="EMBL" id="UOR07245.1"/>
    </source>
</evidence>
<accession>A0A8T9SZF3</accession>
<evidence type="ECO:0000256" key="12">
    <source>
        <dbReference type="ARBA" id="ARBA00023136"/>
    </source>
</evidence>
<dbReference type="EMBL" id="CP095053">
    <property type="protein sequence ID" value="UOR07245.1"/>
    <property type="molecule type" value="Genomic_DNA"/>
</dbReference>
<dbReference type="GO" id="GO:0050660">
    <property type="term" value="F:flavin adenine dinucleotide binding"/>
    <property type="evidence" value="ECO:0007669"/>
    <property type="project" value="TreeGrafter"/>
</dbReference>
<dbReference type="Gene3D" id="3.40.50.80">
    <property type="entry name" value="Nucleotide-binding domain of ferredoxin-NADP reductase (FNR) module"/>
    <property type="match status" value="1"/>
</dbReference>
<dbReference type="SUPFAM" id="SSF52343">
    <property type="entry name" value="Ferredoxin reductase-like, C-terminal NADP-linked domain"/>
    <property type="match status" value="1"/>
</dbReference>
<evidence type="ECO:0000256" key="2">
    <source>
        <dbReference type="ARBA" id="ARBA00004141"/>
    </source>
</evidence>
<dbReference type="RefSeq" id="WP_245096851.1">
    <property type="nucleotide sequence ID" value="NZ_CP095053.1"/>
</dbReference>
<evidence type="ECO:0000256" key="6">
    <source>
        <dbReference type="ARBA" id="ARBA00022723"/>
    </source>
</evidence>
<dbReference type="InterPro" id="IPR013112">
    <property type="entry name" value="FAD-bd_8"/>
</dbReference>
<evidence type="ECO:0000313" key="16">
    <source>
        <dbReference type="Proteomes" id="UP000829925"/>
    </source>
</evidence>
<comment type="subcellular location">
    <subcellularLocation>
        <location evidence="2">Membrane</location>
        <topology evidence="2">Multi-pass membrane protein</topology>
    </subcellularLocation>
</comment>
<proteinExistence type="predicted"/>
<feature type="transmembrane region" description="Helical" evidence="13">
    <location>
        <begin position="182"/>
        <end position="204"/>
    </location>
</feature>
<dbReference type="GO" id="GO:0016491">
    <property type="term" value="F:oxidoreductase activity"/>
    <property type="evidence" value="ECO:0007669"/>
    <property type="project" value="UniProtKB-KW"/>
</dbReference>
<dbReference type="InterPro" id="IPR039261">
    <property type="entry name" value="FNR_nucleotide-bd"/>
</dbReference>
<dbReference type="Proteomes" id="UP000829925">
    <property type="component" value="Chromosome"/>
</dbReference>
<keyword evidence="6" id="KW-0479">Metal-binding</keyword>
<evidence type="ECO:0000256" key="8">
    <source>
        <dbReference type="ARBA" id="ARBA00022989"/>
    </source>
</evidence>
<dbReference type="InterPro" id="IPR050415">
    <property type="entry name" value="MRET"/>
</dbReference>
<dbReference type="InterPro" id="IPR013130">
    <property type="entry name" value="Fe3_Rdtase_TM_dom"/>
</dbReference>
<evidence type="ECO:0000256" key="4">
    <source>
        <dbReference type="ARBA" id="ARBA00022692"/>
    </source>
</evidence>
<feature type="transmembrane region" description="Helical" evidence="13">
    <location>
        <begin position="126"/>
        <end position="143"/>
    </location>
</feature>
<protein>
    <submittedName>
        <fullName evidence="15">Ferredoxin reductase family protein</fullName>
    </submittedName>
</protein>
<dbReference type="PROSITE" id="PS51384">
    <property type="entry name" value="FAD_FR"/>
    <property type="match status" value="1"/>
</dbReference>
<dbReference type="PRINTS" id="PR00371">
    <property type="entry name" value="FPNCR"/>
</dbReference>
<dbReference type="InterPro" id="IPR001709">
    <property type="entry name" value="Flavoprot_Pyr_Nucl_cyt_Rdtase"/>
</dbReference>
<dbReference type="GO" id="GO:0046872">
    <property type="term" value="F:metal ion binding"/>
    <property type="evidence" value="ECO:0007669"/>
    <property type="project" value="UniProtKB-KW"/>
</dbReference>
<gene>
    <name evidence="15" type="ORF">MUN82_09125</name>
</gene>
<keyword evidence="5" id="KW-0001">2Fe-2S</keyword>
<dbReference type="KEGG" id="haei:MUN82_09125"/>
<dbReference type="Pfam" id="PF01794">
    <property type="entry name" value="Ferric_reduct"/>
    <property type="match status" value="1"/>
</dbReference>
<sequence length="436" mass="49780">MKLFKQQYYWGYFAIGLSIVITLALWLGSMWYYDAWYEDQFKYVAKIGSMPATLCMCWALILATRLQPINKFFGGLDKAYQAHQDVGKAAFGLIFLHPIFLAMHLLPDWSAFGSYLWFSADVVRNTGLVALTLLVGLVVISIWPPVKYHIWKQTHNLFGLVLLLVVYHGIQGHGEIMRFPLLRAWFTLWVVAGLGCYVYMRVLYRFFGPIYQYRVAEVRELDDITEVYLEPVGRRMPQRAAQFLYVSFEAEAVSRELHPYTVSSAPEATRLRLSVKALGDWSRKMTELKPGDRARVWGPYGEFGNHLWQQPERDAVLIAGGIGITPFLSMLSSDAFMQRRQGKTYLIYSVAKADEALYHAEIEGLDLEKLDSIHVPHHSDAEGLLDAKLLCEKVGNLPEKCFLLCGPAALMSSVEEELLEAKVPLERIFKEDFNLV</sequence>
<feature type="domain" description="FAD-binding FR-type" evidence="14">
    <location>
        <begin position="208"/>
        <end position="306"/>
    </location>
</feature>
<keyword evidence="4 13" id="KW-0812">Transmembrane</keyword>
<keyword evidence="7" id="KW-0274">FAD</keyword>
<feature type="transmembrane region" description="Helical" evidence="13">
    <location>
        <begin position="86"/>
        <end position="106"/>
    </location>
</feature>
<evidence type="ECO:0000256" key="11">
    <source>
        <dbReference type="ARBA" id="ARBA00023014"/>
    </source>
</evidence>
<keyword evidence="9" id="KW-0560">Oxidoreductase</keyword>
<evidence type="ECO:0000259" key="14">
    <source>
        <dbReference type="PROSITE" id="PS51384"/>
    </source>
</evidence>
<keyword evidence="3" id="KW-0285">Flavoprotein</keyword>
<name>A0A8T9SZF3_9BACT</name>
<dbReference type="AlphaFoldDB" id="A0A8T9SZF3"/>
<dbReference type="Pfam" id="PF00175">
    <property type="entry name" value="NAD_binding_1"/>
    <property type="match status" value="1"/>
</dbReference>
<dbReference type="GO" id="GO:0051537">
    <property type="term" value="F:2 iron, 2 sulfur cluster binding"/>
    <property type="evidence" value="ECO:0007669"/>
    <property type="project" value="UniProtKB-KW"/>
</dbReference>
<evidence type="ECO:0000256" key="9">
    <source>
        <dbReference type="ARBA" id="ARBA00023002"/>
    </source>
</evidence>
<evidence type="ECO:0000256" key="10">
    <source>
        <dbReference type="ARBA" id="ARBA00023004"/>
    </source>
</evidence>
<feature type="transmembrane region" description="Helical" evidence="13">
    <location>
        <begin position="155"/>
        <end position="170"/>
    </location>
</feature>
<organism evidence="15 16">
    <name type="scientific">Hymenobacter aerilatus</name>
    <dbReference type="NCBI Taxonomy" id="2932251"/>
    <lineage>
        <taxon>Bacteria</taxon>
        <taxon>Pseudomonadati</taxon>
        <taxon>Bacteroidota</taxon>
        <taxon>Cytophagia</taxon>
        <taxon>Cytophagales</taxon>
        <taxon>Hymenobacteraceae</taxon>
        <taxon>Hymenobacter</taxon>
    </lineage>
</organism>
<evidence type="ECO:0000256" key="3">
    <source>
        <dbReference type="ARBA" id="ARBA00022630"/>
    </source>
</evidence>
<keyword evidence="16" id="KW-1185">Reference proteome</keyword>
<keyword evidence="11" id="KW-0411">Iron-sulfur</keyword>
<feature type="transmembrane region" description="Helical" evidence="13">
    <location>
        <begin position="45"/>
        <end position="66"/>
    </location>
</feature>
<keyword evidence="8 13" id="KW-1133">Transmembrane helix</keyword>
<evidence type="ECO:0000256" key="5">
    <source>
        <dbReference type="ARBA" id="ARBA00022714"/>
    </source>
</evidence>
<dbReference type="InterPro" id="IPR017927">
    <property type="entry name" value="FAD-bd_FR_type"/>
</dbReference>
<keyword evidence="12 13" id="KW-0472">Membrane</keyword>
<evidence type="ECO:0000256" key="7">
    <source>
        <dbReference type="ARBA" id="ARBA00022827"/>
    </source>
</evidence>
<dbReference type="SUPFAM" id="SSF63380">
    <property type="entry name" value="Riboflavin synthase domain-like"/>
    <property type="match status" value="1"/>
</dbReference>
<keyword evidence="10" id="KW-0408">Iron</keyword>
<evidence type="ECO:0000256" key="13">
    <source>
        <dbReference type="SAM" id="Phobius"/>
    </source>
</evidence>
<dbReference type="InterPro" id="IPR017938">
    <property type="entry name" value="Riboflavin_synthase-like_b-brl"/>
</dbReference>
<dbReference type="Pfam" id="PF08022">
    <property type="entry name" value="FAD_binding_8"/>
    <property type="match status" value="1"/>
</dbReference>
<dbReference type="PANTHER" id="PTHR47354">
    <property type="entry name" value="NADH OXIDOREDUCTASE HCR"/>
    <property type="match status" value="1"/>
</dbReference>
<feature type="transmembrane region" description="Helical" evidence="13">
    <location>
        <begin position="12"/>
        <end position="33"/>
    </location>
</feature>
<dbReference type="Gene3D" id="2.40.30.10">
    <property type="entry name" value="Translation factors"/>
    <property type="match status" value="1"/>
</dbReference>
<evidence type="ECO:0000256" key="1">
    <source>
        <dbReference type="ARBA" id="ARBA00001974"/>
    </source>
</evidence>
<dbReference type="InterPro" id="IPR001433">
    <property type="entry name" value="OxRdtase_FAD/NAD-bd"/>
</dbReference>
<dbReference type="GO" id="GO:0016020">
    <property type="term" value="C:membrane"/>
    <property type="evidence" value="ECO:0007669"/>
    <property type="project" value="UniProtKB-SubCell"/>
</dbReference>
<dbReference type="PANTHER" id="PTHR47354:SF8">
    <property type="entry name" value="1,2-PHENYLACETYL-COA EPOXIDASE, SUBUNIT E"/>
    <property type="match status" value="1"/>
</dbReference>
<comment type="cofactor">
    <cofactor evidence="1">
        <name>FAD</name>
        <dbReference type="ChEBI" id="CHEBI:57692"/>
    </cofactor>
</comment>
<reference evidence="15 16" key="1">
    <citation type="submission" date="2022-04" db="EMBL/GenBank/DDBJ databases">
        <title>Hymenobacter sp. isolated from the air.</title>
        <authorList>
            <person name="Won M."/>
            <person name="Lee C.-M."/>
            <person name="Woen H.-Y."/>
            <person name="Kwon S.-W."/>
        </authorList>
    </citation>
    <scope>NUCLEOTIDE SEQUENCE [LARGE SCALE GENOMIC DNA]</scope>
    <source>
        <strain evidence="16">5413 J-13</strain>
    </source>
</reference>